<dbReference type="InterPro" id="IPR024091">
    <property type="entry name" value="LnmK-like_bifun_acyl/decarbox"/>
</dbReference>
<evidence type="ECO:0000313" key="1">
    <source>
        <dbReference type="EMBL" id="URF07443.1"/>
    </source>
</evidence>
<dbReference type="KEGG" id="ccam:M5D45_19775"/>
<dbReference type="Gene3D" id="3.10.129.10">
    <property type="entry name" value="Hotdog Thioesterase"/>
    <property type="match status" value="1"/>
</dbReference>
<dbReference type="AlphaFoldDB" id="A0AAE9I460"/>
<dbReference type="SUPFAM" id="SSF54637">
    <property type="entry name" value="Thioesterase/thiol ester dehydrase-isomerase"/>
    <property type="match status" value="1"/>
</dbReference>
<accession>A0AAE9I460</accession>
<dbReference type="EMBL" id="CP097331">
    <property type="protein sequence ID" value="URF07443.1"/>
    <property type="molecule type" value="Genomic_DNA"/>
</dbReference>
<proteinExistence type="predicted"/>
<organism evidence="1 2">
    <name type="scientific">Cupriavidus campinensis</name>
    <dbReference type="NCBI Taxonomy" id="151783"/>
    <lineage>
        <taxon>Bacteria</taxon>
        <taxon>Pseudomonadati</taxon>
        <taxon>Pseudomonadota</taxon>
        <taxon>Betaproteobacteria</taxon>
        <taxon>Burkholderiales</taxon>
        <taxon>Burkholderiaceae</taxon>
        <taxon>Cupriavidus</taxon>
    </lineage>
</organism>
<sequence>MSIGRAHGCVHYVAGMPQLSYTGLSENWLLKTCGDLHWQALAARAGQAVPEFRDADGNIAYAAFLAIRVRDASLEALGEHAAFRIDTRLDRVAGARHLSRHVLVADGTRCVDVEMMSTFIRRERERDNRSVVRAAFPQQDTQPDSAVAQSADALVTLAKRFRAGAWGEHLGIRQSLEPARHTAEYLPCPYADFNGADLLYFANFQSMVDRAEWQWLRFGEPPTVAQRDLFFHGNVNVGESLKLSFSVVEHHHDGIAHWCEIRRVADGEKIADVVTRKRWRQR</sequence>
<protein>
    <submittedName>
        <fullName evidence="1">Uncharacterized protein</fullName>
    </submittedName>
</protein>
<reference evidence="1" key="1">
    <citation type="journal article" date="2022" name="Microbiol. Resour. Announc.">
        <title>Genome Sequence of Cupriavidus campinensis Strain G5, a Member of a Bacterial Consortium Capable of Polyethylene Degradation.</title>
        <authorList>
            <person name="Schneider B."/>
            <person name="Pfeiffer F."/>
            <person name="Dyall-Smith M."/>
            <person name="Kunte H.J."/>
        </authorList>
    </citation>
    <scope>NUCLEOTIDE SEQUENCE</scope>
    <source>
        <strain evidence="1">G5</strain>
    </source>
</reference>
<dbReference type="NCBIfam" id="TIGR04099">
    <property type="entry name" value="biosn_Pnap_2097"/>
    <property type="match status" value="1"/>
</dbReference>
<dbReference type="Proteomes" id="UP001056132">
    <property type="component" value="Chromosome 2"/>
</dbReference>
<dbReference type="NCBIfam" id="TIGR04098">
    <property type="entry name" value="LnmK_bifunc"/>
    <property type="match status" value="1"/>
</dbReference>
<evidence type="ECO:0000313" key="2">
    <source>
        <dbReference type="Proteomes" id="UP001056132"/>
    </source>
</evidence>
<name>A0AAE9I460_9BURK</name>
<dbReference type="RefSeq" id="WP_244844628.1">
    <property type="nucleotide sequence ID" value="NZ_CAJPVH010000009.1"/>
</dbReference>
<dbReference type="InterPro" id="IPR029069">
    <property type="entry name" value="HotDog_dom_sf"/>
</dbReference>
<reference evidence="1" key="2">
    <citation type="submission" date="2022-05" db="EMBL/GenBank/DDBJ databases">
        <authorList>
            <person name="Kunte H.-J."/>
        </authorList>
    </citation>
    <scope>NUCLEOTIDE SEQUENCE</scope>
    <source>
        <strain evidence="1">G5</strain>
    </source>
</reference>
<gene>
    <name evidence="1" type="ORF">M5D45_19775</name>
</gene>